<dbReference type="PANTHER" id="PTHR42852:SF6">
    <property type="entry name" value="THIOL:DISULFIDE INTERCHANGE PROTEIN DSBE"/>
    <property type="match status" value="1"/>
</dbReference>
<evidence type="ECO:0000256" key="2">
    <source>
        <dbReference type="ARBA" id="ARBA00022748"/>
    </source>
</evidence>
<dbReference type="PROSITE" id="PS51352">
    <property type="entry name" value="THIOREDOXIN_2"/>
    <property type="match status" value="1"/>
</dbReference>
<dbReference type="Proteomes" id="UP001500954">
    <property type="component" value="Unassembled WGS sequence"/>
</dbReference>
<proteinExistence type="predicted"/>
<evidence type="ECO:0000259" key="5">
    <source>
        <dbReference type="PROSITE" id="PS51352"/>
    </source>
</evidence>
<evidence type="ECO:0000256" key="4">
    <source>
        <dbReference type="ARBA" id="ARBA00023284"/>
    </source>
</evidence>
<name>A0ABP6XRD2_9FLAO</name>
<dbReference type="Gene3D" id="3.40.30.10">
    <property type="entry name" value="Glutaredoxin"/>
    <property type="match status" value="1"/>
</dbReference>
<dbReference type="RefSeq" id="WP_345005983.1">
    <property type="nucleotide sequence ID" value="NZ_BAABCY010000058.1"/>
</dbReference>
<evidence type="ECO:0000313" key="6">
    <source>
        <dbReference type="EMBL" id="GAA3571248.1"/>
    </source>
</evidence>
<protein>
    <submittedName>
        <fullName evidence="6">TlpA disulfide reductase family protein</fullName>
    </submittedName>
</protein>
<dbReference type="PANTHER" id="PTHR42852">
    <property type="entry name" value="THIOL:DISULFIDE INTERCHANGE PROTEIN DSBE"/>
    <property type="match status" value="1"/>
</dbReference>
<dbReference type="SUPFAM" id="SSF52833">
    <property type="entry name" value="Thioredoxin-like"/>
    <property type="match status" value="1"/>
</dbReference>
<evidence type="ECO:0000256" key="3">
    <source>
        <dbReference type="ARBA" id="ARBA00023157"/>
    </source>
</evidence>
<feature type="domain" description="Thioredoxin" evidence="5">
    <location>
        <begin position="23"/>
        <end position="162"/>
    </location>
</feature>
<organism evidence="6 7">
    <name type="scientific">Snuella lapsa</name>
    <dbReference type="NCBI Taxonomy" id="870481"/>
    <lineage>
        <taxon>Bacteria</taxon>
        <taxon>Pseudomonadati</taxon>
        <taxon>Bacteroidota</taxon>
        <taxon>Flavobacteriia</taxon>
        <taxon>Flavobacteriales</taxon>
        <taxon>Flavobacteriaceae</taxon>
        <taxon>Snuella</taxon>
    </lineage>
</organism>
<keyword evidence="3" id="KW-1015">Disulfide bond</keyword>
<gene>
    <name evidence="6" type="ORF">GCM10022395_20960</name>
</gene>
<reference evidence="7" key="1">
    <citation type="journal article" date="2019" name="Int. J. Syst. Evol. Microbiol.">
        <title>The Global Catalogue of Microorganisms (GCM) 10K type strain sequencing project: providing services to taxonomists for standard genome sequencing and annotation.</title>
        <authorList>
            <consortium name="The Broad Institute Genomics Platform"/>
            <consortium name="The Broad Institute Genome Sequencing Center for Infectious Disease"/>
            <person name="Wu L."/>
            <person name="Ma J."/>
        </authorList>
    </citation>
    <scope>NUCLEOTIDE SEQUENCE [LARGE SCALE GENOMIC DNA]</scope>
    <source>
        <strain evidence="7">JCM 17111</strain>
    </source>
</reference>
<evidence type="ECO:0000256" key="1">
    <source>
        <dbReference type="ARBA" id="ARBA00004196"/>
    </source>
</evidence>
<comment type="subcellular location">
    <subcellularLocation>
        <location evidence="1">Cell envelope</location>
    </subcellularLocation>
</comment>
<dbReference type="CDD" id="cd02966">
    <property type="entry name" value="TlpA_like_family"/>
    <property type="match status" value="1"/>
</dbReference>
<sequence>MKKICYTFVLLISFFNCTNSEPTQFSEAALNDVFETLDGDQITLRGILEKNKDNTILIDVWASWCSDCIKSMPDLRTIQERYKDIAYVFLSLDRGQEAWKKGIEKYNVKGEHYYMLSGREGTFGEFANLSWIPRYMVVDKKGRIKLFNAIKPNDKRIKVLLK</sequence>
<keyword evidence="7" id="KW-1185">Reference proteome</keyword>
<dbReference type="InterPro" id="IPR036249">
    <property type="entry name" value="Thioredoxin-like_sf"/>
</dbReference>
<keyword evidence="4" id="KW-0676">Redox-active center</keyword>
<comment type="caution">
    <text evidence="6">The sequence shown here is derived from an EMBL/GenBank/DDBJ whole genome shotgun (WGS) entry which is preliminary data.</text>
</comment>
<dbReference type="InterPro" id="IPR012336">
    <property type="entry name" value="Thioredoxin-like_fold"/>
</dbReference>
<dbReference type="InterPro" id="IPR050553">
    <property type="entry name" value="Thioredoxin_ResA/DsbE_sf"/>
</dbReference>
<evidence type="ECO:0000313" key="7">
    <source>
        <dbReference type="Proteomes" id="UP001500954"/>
    </source>
</evidence>
<keyword evidence="2" id="KW-0201">Cytochrome c-type biogenesis</keyword>
<dbReference type="Pfam" id="PF13905">
    <property type="entry name" value="Thioredoxin_8"/>
    <property type="match status" value="1"/>
</dbReference>
<accession>A0ABP6XRD2</accession>
<dbReference type="InterPro" id="IPR013766">
    <property type="entry name" value="Thioredoxin_domain"/>
</dbReference>
<dbReference type="EMBL" id="BAABCY010000058">
    <property type="protein sequence ID" value="GAA3571248.1"/>
    <property type="molecule type" value="Genomic_DNA"/>
</dbReference>